<dbReference type="EMBL" id="QVQT01000005">
    <property type="protein sequence ID" value="RFU15712.1"/>
    <property type="molecule type" value="Genomic_DNA"/>
</dbReference>
<dbReference type="GO" id="GO:0006508">
    <property type="term" value="P:proteolysis"/>
    <property type="evidence" value="ECO:0007669"/>
    <property type="project" value="InterPro"/>
</dbReference>
<dbReference type="InterPro" id="IPR011659">
    <property type="entry name" value="WD40"/>
</dbReference>
<protein>
    <submittedName>
        <fullName evidence="4">S9 family peptidase</fullName>
    </submittedName>
</protein>
<evidence type="ECO:0000313" key="4">
    <source>
        <dbReference type="EMBL" id="RFU15712.1"/>
    </source>
</evidence>
<accession>A0A372IL79</accession>
<dbReference type="SUPFAM" id="SSF82171">
    <property type="entry name" value="DPP6 N-terminal domain-like"/>
    <property type="match status" value="1"/>
</dbReference>
<dbReference type="PANTHER" id="PTHR42776">
    <property type="entry name" value="SERINE PEPTIDASE S9 FAMILY MEMBER"/>
    <property type="match status" value="1"/>
</dbReference>
<dbReference type="InterPro" id="IPR001375">
    <property type="entry name" value="Peptidase_S9_cat"/>
</dbReference>
<dbReference type="Proteomes" id="UP000264702">
    <property type="component" value="Unassembled WGS sequence"/>
</dbReference>
<dbReference type="Pfam" id="PF00326">
    <property type="entry name" value="Peptidase_S9"/>
    <property type="match status" value="1"/>
</dbReference>
<dbReference type="InterPro" id="IPR002470">
    <property type="entry name" value="Peptidase_S9A"/>
</dbReference>
<reference evidence="4 5" key="1">
    <citation type="submission" date="2018-08" db="EMBL/GenBank/DDBJ databases">
        <title>Acidipila sp. 4G-K13, an acidobacterium isolated from forest soil.</title>
        <authorList>
            <person name="Gao Z.-H."/>
            <person name="Qiu L.-H."/>
        </authorList>
    </citation>
    <scope>NUCLEOTIDE SEQUENCE [LARGE SCALE GENOMIC DNA]</scope>
    <source>
        <strain evidence="4 5">4G-K13</strain>
    </source>
</reference>
<gene>
    <name evidence="4" type="ORF">D0Y96_14770</name>
</gene>
<sequence length="459" mass="51203">MVLLPKRCWRSSTIRRCPSIRAGLCSAPTSAAPLRWSIRHPEWSPDGKSLAVILQDSRWNKIYLISANGGEPRAVTTGESEDEDPVFSKDGRYFAFVSNREHPEERHIWIVSPDGRHLHPLASVSSGVEGEPIWSPDGRQLYLLHDSSFESSSLAVAPVEGGTAHLLLRTQPANFADTGLPQPGVVHYKSPDGLEIAAILYKPLNYIAGKKYPSVLWIHGGPEGQDTLGWDPWALYLAQHGYVVLTPNYRGSIGYGEKFRNLNVEDSGGGEVEDVAQGAQYLISQGLADPERIGIGGGSHGGTMVAYEVTKKPDIWHAAIELYGVVDRDSYIRRTNRPAAIRWIAKMGGTPDQKPEVYRRANILRDVPKIAAPLLIMQGQNDPQVPPYESQQFVEALQKAKKPYLYFTFPNELHGFSEREHHLETWRREVAFLNYYLKPEYGLSITSIQDIVLDESSVK</sequence>
<comment type="caution">
    <text evidence="4">The sequence shown here is derived from an EMBL/GenBank/DDBJ whole genome shotgun (WGS) entry which is preliminary data.</text>
</comment>
<feature type="domain" description="Peptidase S9 prolyl oligopeptidase catalytic" evidence="3">
    <location>
        <begin position="236"/>
        <end position="438"/>
    </location>
</feature>
<dbReference type="SUPFAM" id="SSF53474">
    <property type="entry name" value="alpha/beta-Hydrolases"/>
    <property type="match status" value="1"/>
</dbReference>
<dbReference type="Gene3D" id="2.130.10.10">
    <property type="entry name" value="YVTN repeat-like/Quinoprotein amine dehydrogenase"/>
    <property type="match status" value="1"/>
</dbReference>
<evidence type="ECO:0000313" key="5">
    <source>
        <dbReference type="Proteomes" id="UP000264702"/>
    </source>
</evidence>
<dbReference type="InterPro" id="IPR029058">
    <property type="entry name" value="AB_hydrolase_fold"/>
</dbReference>
<evidence type="ECO:0000256" key="1">
    <source>
        <dbReference type="ARBA" id="ARBA00022801"/>
    </source>
</evidence>
<dbReference type="PANTHER" id="PTHR42776:SF27">
    <property type="entry name" value="DIPEPTIDYL PEPTIDASE FAMILY MEMBER 6"/>
    <property type="match status" value="1"/>
</dbReference>
<dbReference type="PRINTS" id="PR00862">
    <property type="entry name" value="PROLIGOPTASE"/>
</dbReference>
<dbReference type="InterPro" id="IPR015943">
    <property type="entry name" value="WD40/YVTN_repeat-like_dom_sf"/>
</dbReference>
<evidence type="ECO:0000259" key="3">
    <source>
        <dbReference type="Pfam" id="PF00326"/>
    </source>
</evidence>
<dbReference type="Pfam" id="PF07676">
    <property type="entry name" value="PD40"/>
    <property type="match status" value="2"/>
</dbReference>
<keyword evidence="2" id="KW-0720">Serine protease</keyword>
<keyword evidence="5" id="KW-1185">Reference proteome</keyword>
<dbReference type="GO" id="GO:0004252">
    <property type="term" value="F:serine-type endopeptidase activity"/>
    <property type="evidence" value="ECO:0007669"/>
    <property type="project" value="InterPro"/>
</dbReference>
<dbReference type="AlphaFoldDB" id="A0A372IL79"/>
<evidence type="ECO:0000256" key="2">
    <source>
        <dbReference type="ARBA" id="ARBA00022825"/>
    </source>
</evidence>
<dbReference type="Gene3D" id="3.40.50.1820">
    <property type="entry name" value="alpha/beta hydrolase"/>
    <property type="match status" value="1"/>
</dbReference>
<organism evidence="4 5">
    <name type="scientific">Paracidobacterium acidisoli</name>
    <dbReference type="NCBI Taxonomy" id="2303751"/>
    <lineage>
        <taxon>Bacteria</taxon>
        <taxon>Pseudomonadati</taxon>
        <taxon>Acidobacteriota</taxon>
        <taxon>Terriglobia</taxon>
        <taxon>Terriglobales</taxon>
        <taxon>Acidobacteriaceae</taxon>
        <taxon>Paracidobacterium</taxon>
    </lineage>
</organism>
<keyword evidence="1" id="KW-0378">Hydrolase</keyword>
<name>A0A372IL79_9BACT</name>
<keyword evidence="2" id="KW-0645">Protease</keyword>
<proteinExistence type="predicted"/>